<feature type="transmembrane region" description="Helical" evidence="1">
    <location>
        <begin position="28"/>
        <end position="48"/>
    </location>
</feature>
<proteinExistence type="predicted"/>
<dbReference type="EMBL" id="JBDXSU010000005">
    <property type="protein sequence ID" value="MFB5190456.1"/>
    <property type="molecule type" value="Genomic_DNA"/>
</dbReference>
<comment type="caution">
    <text evidence="2">The sequence shown here is derived from an EMBL/GenBank/DDBJ whole genome shotgun (WGS) entry which is preliminary data.</text>
</comment>
<feature type="transmembrane region" description="Helical" evidence="1">
    <location>
        <begin position="79"/>
        <end position="99"/>
    </location>
</feature>
<evidence type="ECO:0000256" key="1">
    <source>
        <dbReference type="SAM" id="Phobius"/>
    </source>
</evidence>
<keyword evidence="1" id="KW-1133">Transmembrane helix</keyword>
<sequence>MKPTVRASDTVDDLTFPSLFKLYGWRELVFTPKFFISLLLAACVKYFYLCPLAKETKPDNFINVAQYIGNTGAQICGTLLGIVIAGLAIITALAAGKLLNILLKDNILHQLLFPFWLCAILWGITLGSCMLLYPATTLYSVYSLTWACFGVIFFFVYSTMATIGLVGNSIQIALLAAEYDPNQSSDN</sequence>
<reference evidence="2 3" key="1">
    <citation type="journal article" date="2024" name="Int. J. Mol. Sci.">
        <title>Exploration of Alicyclobacillus spp. Genome in Search of Antibiotic Resistance.</title>
        <authorList>
            <person name="Bucka-Kolendo J."/>
            <person name="Kiousi D.E."/>
            <person name="Dekowska A."/>
            <person name="Mikolajczuk-Szczyrba A."/>
            <person name="Karadedos D.M."/>
            <person name="Michael P."/>
            <person name="Galanis A."/>
            <person name="Sokolowska B."/>
        </authorList>
    </citation>
    <scope>NUCLEOTIDE SEQUENCE [LARGE SCALE GENOMIC DNA]</scope>
    <source>
        <strain evidence="2 3">KKP 3000</strain>
    </source>
</reference>
<dbReference type="RefSeq" id="WP_275473499.1">
    <property type="nucleotide sequence ID" value="NZ_CP162940.1"/>
</dbReference>
<gene>
    <name evidence="2" type="ORF">KKP3000_003905</name>
</gene>
<evidence type="ECO:0000313" key="3">
    <source>
        <dbReference type="Proteomes" id="UP001579974"/>
    </source>
</evidence>
<protein>
    <submittedName>
        <fullName evidence="2">Uncharacterized protein</fullName>
    </submittedName>
</protein>
<name>A0ABV5AEG6_9BACL</name>
<keyword evidence="1" id="KW-0812">Transmembrane</keyword>
<dbReference type="Proteomes" id="UP001579974">
    <property type="component" value="Unassembled WGS sequence"/>
</dbReference>
<accession>A0ABV5AEG6</accession>
<feature type="transmembrane region" description="Helical" evidence="1">
    <location>
        <begin position="111"/>
        <end position="133"/>
    </location>
</feature>
<evidence type="ECO:0000313" key="2">
    <source>
        <dbReference type="EMBL" id="MFB5190456.1"/>
    </source>
</evidence>
<organism evidence="2 3">
    <name type="scientific">Alicyclobacillus fastidiosus</name>
    <dbReference type="NCBI Taxonomy" id="392011"/>
    <lineage>
        <taxon>Bacteria</taxon>
        <taxon>Bacillati</taxon>
        <taxon>Bacillota</taxon>
        <taxon>Bacilli</taxon>
        <taxon>Bacillales</taxon>
        <taxon>Alicyclobacillaceae</taxon>
        <taxon>Alicyclobacillus</taxon>
    </lineage>
</organism>
<keyword evidence="1" id="KW-0472">Membrane</keyword>
<keyword evidence="3" id="KW-1185">Reference proteome</keyword>
<feature type="transmembrane region" description="Helical" evidence="1">
    <location>
        <begin position="139"/>
        <end position="157"/>
    </location>
</feature>